<dbReference type="GO" id="GO:0032259">
    <property type="term" value="P:methylation"/>
    <property type="evidence" value="ECO:0007669"/>
    <property type="project" value="UniProtKB-KW"/>
</dbReference>
<dbReference type="EC" id="2.1.1.72" evidence="2"/>
<evidence type="ECO:0000256" key="2">
    <source>
        <dbReference type="ARBA" id="ARBA00011900"/>
    </source>
</evidence>
<organism evidence="7 8">
    <name type="scientific">cyanobacterium endosymbiont of Braarudosphaera bigelowii</name>
    <dbReference type="NCBI Taxonomy" id="1285375"/>
    <lineage>
        <taxon>Bacteria</taxon>
        <taxon>Bacillati</taxon>
        <taxon>Cyanobacteriota</taxon>
        <taxon>Cyanophyceae</taxon>
        <taxon>Oscillatoriophycideae</taxon>
        <taxon>Chroococcales</taxon>
        <taxon>Aphanothecaceae</taxon>
        <taxon>Candidatus Atelocyanobacterium</taxon>
        <taxon>Candidatus Atelocyanobacterium thalassae</taxon>
    </lineage>
</organism>
<name>A0ABN6JZX2_9CHRO</name>
<dbReference type="NCBIfam" id="TIGR00571">
    <property type="entry name" value="dam"/>
    <property type="match status" value="1"/>
</dbReference>
<dbReference type="Gene3D" id="3.40.50.150">
    <property type="entry name" value="Vaccinia Virus protein VP39"/>
    <property type="match status" value="1"/>
</dbReference>
<evidence type="ECO:0000313" key="7">
    <source>
        <dbReference type="EMBL" id="BDA40017.1"/>
    </source>
</evidence>
<evidence type="ECO:0000256" key="4">
    <source>
        <dbReference type="ARBA" id="ARBA00022679"/>
    </source>
</evidence>
<dbReference type="PIRSF" id="PIRSF000398">
    <property type="entry name" value="M_m6A_EcoRV"/>
    <property type="match status" value="1"/>
</dbReference>
<dbReference type="PRINTS" id="PR00505">
    <property type="entry name" value="D12N6MTFRASE"/>
</dbReference>
<protein>
    <recommendedName>
        <fullName evidence="2">site-specific DNA-methyltransferase (adenine-specific)</fullName>
        <ecNumber evidence="2">2.1.1.72</ecNumber>
    </recommendedName>
</protein>
<comment type="similarity">
    <text evidence="1">Belongs to the N(4)/N(6)-methyltransferase family.</text>
</comment>
<dbReference type="PANTHER" id="PTHR30481:SF3">
    <property type="entry name" value="DNA ADENINE METHYLASE"/>
    <property type="match status" value="1"/>
</dbReference>
<dbReference type="InterPro" id="IPR012327">
    <property type="entry name" value="MeTrfase_D12"/>
</dbReference>
<keyword evidence="8" id="KW-1185">Reference proteome</keyword>
<accession>A0ABN6JZX2</accession>
<gene>
    <name evidence="7" type="ORF">CPARK_000085700</name>
</gene>
<keyword evidence="5" id="KW-0949">S-adenosyl-L-methionine</keyword>
<evidence type="ECO:0000256" key="5">
    <source>
        <dbReference type="ARBA" id="ARBA00022691"/>
    </source>
</evidence>
<dbReference type="RefSeq" id="WP_229636956.1">
    <property type="nucleotide sequence ID" value="NZ_AP024987.1"/>
</dbReference>
<reference evidence="7 8" key="1">
    <citation type="submission" date="2021-08" db="EMBL/GenBank/DDBJ databases">
        <title>Endosymbiont genome of Braarudosphaera bigelowii.</title>
        <authorList>
            <person name="Suzuki S."/>
            <person name="Ishida K."/>
        </authorList>
    </citation>
    <scope>NUCLEOTIDE SEQUENCE [LARGE SCALE GENOMIC DNA]</scope>
    <source>
        <strain evidence="7">CPSB-1</strain>
    </source>
</reference>
<evidence type="ECO:0000256" key="1">
    <source>
        <dbReference type="ARBA" id="ARBA00006594"/>
    </source>
</evidence>
<comment type="catalytic activity">
    <reaction evidence="6">
        <text>a 2'-deoxyadenosine in DNA + S-adenosyl-L-methionine = an N(6)-methyl-2'-deoxyadenosine in DNA + S-adenosyl-L-homocysteine + H(+)</text>
        <dbReference type="Rhea" id="RHEA:15197"/>
        <dbReference type="Rhea" id="RHEA-COMP:12418"/>
        <dbReference type="Rhea" id="RHEA-COMP:12419"/>
        <dbReference type="ChEBI" id="CHEBI:15378"/>
        <dbReference type="ChEBI" id="CHEBI:57856"/>
        <dbReference type="ChEBI" id="CHEBI:59789"/>
        <dbReference type="ChEBI" id="CHEBI:90615"/>
        <dbReference type="ChEBI" id="CHEBI:90616"/>
        <dbReference type="EC" id="2.1.1.72"/>
    </reaction>
</comment>
<evidence type="ECO:0000256" key="3">
    <source>
        <dbReference type="ARBA" id="ARBA00022603"/>
    </source>
</evidence>
<keyword evidence="4" id="KW-0808">Transferase</keyword>
<dbReference type="Pfam" id="PF02086">
    <property type="entry name" value="MethyltransfD12"/>
    <property type="match status" value="1"/>
</dbReference>
<keyword evidence="3 7" id="KW-0489">Methyltransferase</keyword>
<dbReference type="PANTHER" id="PTHR30481">
    <property type="entry name" value="DNA ADENINE METHYLASE"/>
    <property type="match status" value="1"/>
</dbReference>
<dbReference type="SUPFAM" id="SSF53335">
    <property type="entry name" value="S-adenosyl-L-methionine-dependent methyltransferases"/>
    <property type="match status" value="1"/>
</dbReference>
<evidence type="ECO:0000313" key="8">
    <source>
        <dbReference type="Proteomes" id="UP001319803"/>
    </source>
</evidence>
<sequence length="327" mass="38947">MINDFRHQKNNNYYAIDIEPNSNNRWISKPTPVVKWAGGKRQLLNELRSKYPDKLKKGLIKTYLEPFCGGGAVFFDIYSSYKIEKAYLFDKNIELIILYKVIQYDVYKLIDKLYELGEKYLNLSLDERSEFYYKTRKLYNTFDKKINSNTYSPKWIERASYTIFLNKTCFNGLYRVNRKEEFNVPIGAYKNPKILCENNLIAANKAFKIAEIKHDDFSKVLEYANESTFIYYDPPYRPISRKNNFRSYTSLRFDDNEQQRLQQVFVKASQLKALQMLSNSDPKNYTDDTFFDELYKEFNISRFLALRMINSKSSKRGNIKEIIITNY</sequence>
<dbReference type="Proteomes" id="UP001319803">
    <property type="component" value="Chromosome"/>
</dbReference>
<dbReference type="InterPro" id="IPR029063">
    <property type="entry name" value="SAM-dependent_MTases_sf"/>
</dbReference>
<evidence type="ECO:0000256" key="6">
    <source>
        <dbReference type="ARBA" id="ARBA00047942"/>
    </source>
</evidence>
<proteinExistence type="inferred from homology"/>
<dbReference type="GO" id="GO:0008168">
    <property type="term" value="F:methyltransferase activity"/>
    <property type="evidence" value="ECO:0007669"/>
    <property type="project" value="UniProtKB-KW"/>
</dbReference>
<dbReference type="InterPro" id="IPR012263">
    <property type="entry name" value="M_m6A_EcoRV"/>
</dbReference>
<dbReference type="InterPro" id="IPR023095">
    <property type="entry name" value="Ade_MeTrfase_dom_2"/>
</dbReference>
<dbReference type="EMBL" id="AP024987">
    <property type="protein sequence ID" value="BDA40017.1"/>
    <property type="molecule type" value="Genomic_DNA"/>
</dbReference>
<dbReference type="Gene3D" id="1.10.1020.10">
    <property type="entry name" value="Adenine-specific Methyltransferase, Domain 2"/>
    <property type="match status" value="1"/>
</dbReference>